<evidence type="ECO:0000313" key="3">
    <source>
        <dbReference type="Proteomes" id="UP000196531"/>
    </source>
</evidence>
<feature type="signal peptide" evidence="1">
    <location>
        <begin position="1"/>
        <end position="25"/>
    </location>
</feature>
<comment type="caution">
    <text evidence="2">The sequence shown here is derived from an EMBL/GenBank/DDBJ whole genome shotgun (WGS) entry which is preliminary data.</text>
</comment>
<evidence type="ECO:0000313" key="2">
    <source>
        <dbReference type="EMBL" id="OUR92907.1"/>
    </source>
</evidence>
<organism evidence="2 3">
    <name type="scientific">Halobacteriovorax marinus</name>
    <dbReference type="NCBI Taxonomy" id="97084"/>
    <lineage>
        <taxon>Bacteria</taxon>
        <taxon>Pseudomonadati</taxon>
        <taxon>Bdellovibrionota</taxon>
        <taxon>Bacteriovoracia</taxon>
        <taxon>Bacteriovoracales</taxon>
        <taxon>Halobacteriovoraceae</taxon>
        <taxon>Halobacteriovorax</taxon>
    </lineage>
</organism>
<dbReference type="EMBL" id="MAAO01000016">
    <property type="protein sequence ID" value="OUR92907.1"/>
    <property type="molecule type" value="Genomic_DNA"/>
</dbReference>
<reference evidence="3" key="1">
    <citation type="journal article" date="2017" name="Proc. Natl. Acad. Sci. U.S.A.">
        <title>Simulation of Deepwater Horizon oil plume reveals substrate specialization within a complex community of hydrocarbon-degraders.</title>
        <authorList>
            <person name="Hu P."/>
            <person name="Dubinsky E.A."/>
            <person name="Probst A.J."/>
            <person name="Wang J."/>
            <person name="Sieber C.M.K."/>
            <person name="Tom L.M."/>
            <person name="Gardinali P."/>
            <person name="Banfield J.F."/>
            <person name="Atlas R.M."/>
            <person name="Andersen G.L."/>
        </authorList>
    </citation>
    <scope>NUCLEOTIDE SEQUENCE [LARGE SCALE GENOMIC DNA]</scope>
</reference>
<evidence type="ECO:0000256" key="1">
    <source>
        <dbReference type="SAM" id="SignalP"/>
    </source>
</evidence>
<gene>
    <name evidence="2" type="ORF">A9Q84_20565</name>
</gene>
<name>A0A1Y5F1C0_9BACT</name>
<dbReference type="Proteomes" id="UP000196531">
    <property type="component" value="Unassembled WGS sequence"/>
</dbReference>
<accession>A0A1Y5F1C0</accession>
<keyword evidence="1" id="KW-0732">Signal</keyword>
<proteinExistence type="predicted"/>
<evidence type="ECO:0008006" key="4">
    <source>
        <dbReference type="Google" id="ProtNLM"/>
    </source>
</evidence>
<protein>
    <recommendedName>
        <fullName evidence="4">Alginate export domain-containing protein</fullName>
    </recommendedName>
</protein>
<sequence length="494" mass="54359">MLRKKLEKFSKVTALVALSMTTAQALPIDWHGVFGVDTTLIDSFRRVKSTTANKPMSANLGSQEIDLATGADKASFQSYIFRLNPHIIVNDSASFKAEFTSGYGRGGFLGDDRAVDGNSGNGFGNALYVQNKSSGSDSLVINKAYMELYSDTATYVVGRQSSHWGLGALVNGGDNTWDRHSYTRDGLTAKIKIGNFQIEPYWAKIDSSGSLARTTKVSEIGTALVYDNVDRDIAFGILYSKKKNKPGNATTDTNTTTIGSGNYALGETNITVTDLYFKKLFGNFTIEAEVPIISGELGNVYNAQSVKVNSKSFIFETGYKLSDSWKLELNFGSVSGHNGSTTGYEAMYLNPNYQIANLLFRYNLQAINDPSNQNVYDSYMTNAKYIKFAGVYNSDKWSWVAAVIWAKANETAKNGQSSYNHTNNKIFTAADTQSDDLGVELDLNFDYHWNNAVNIGGSLGYLFTGDYYAFTNDPNSKNKTENSFALQLRTSVEF</sequence>
<feature type="chain" id="PRO_5012712095" description="Alginate export domain-containing protein" evidence="1">
    <location>
        <begin position="26"/>
        <end position="494"/>
    </location>
</feature>
<dbReference type="AlphaFoldDB" id="A0A1Y5F1C0"/>